<accession>A0ABP5ZUK1</accession>
<evidence type="ECO:0008006" key="3">
    <source>
        <dbReference type="Google" id="ProtNLM"/>
    </source>
</evidence>
<dbReference type="Gene3D" id="3.40.50.300">
    <property type="entry name" value="P-loop containing nucleotide triphosphate hydrolases"/>
    <property type="match status" value="1"/>
</dbReference>
<gene>
    <name evidence="1" type="ORF">GCM10009858_45560</name>
</gene>
<evidence type="ECO:0000313" key="1">
    <source>
        <dbReference type="EMBL" id="GAA2502324.1"/>
    </source>
</evidence>
<comment type="caution">
    <text evidence="1">The sequence shown here is derived from an EMBL/GenBank/DDBJ whole genome shotgun (WGS) entry which is preliminary data.</text>
</comment>
<organism evidence="1 2">
    <name type="scientific">Terrabacter carboxydivorans</name>
    <dbReference type="NCBI Taxonomy" id="619730"/>
    <lineage>
        <taxon>Bacteria</taxon>
        <taxon>Bacillati</taxon>
        <taxon>Actinomycetota</taxon>
        <taxon>Actinomycetes</taxon>
        <taxon>Micrococcales</taxon>
        <taxon>Intrasporangiaceae</taxon>
        <taxon>Terrabacter</taxon>
    </lineage>
</organism>
<dbReference type="Proteomes" id="UP001500730">
    <property type="component" value="Unassembled WGS sequence"/>
</dbReference>
<protein>
    <recommendedName>
        <fullName evidence="3">DUF1611 domain-containing protein</fullName>
    </recommendedName>
</protein>
<reference evidence="2" key="1">
    <citation type="journal article" date="2019" name="Int. J. Syst. Evol. Microbiol.">
        <title>The Global Catalogue of Microorganisms (GCM) 10K type strain sequencing project: providing services to taxonomists for standard genome sequencing and annotation.</title>
        <authorList>
            <consortium name="The Broad Institute Genomics Platform"/>
            <consortium name="The Broad Institute Genome Sequencing Center for Infectious Disease"/>
            <person name="Wu L."/>
            <person name="Ma J."/>
        </authorList>
    </citation>
    <scope>NUCLEOTIDE SEQUENCE [LARGE SCALE GENOMIC DNA]</scope>
    <source>
        <strain evidence="2">JCM 16259</strain>
    </source>
</reference>
<keyword evidence="2" id="KW-1185">Reference proteome</keyword>
<dbReference type="InterPro" id="IPR027417">
    <property type="entry name" value="P-loop_NTPase"/>
</dbReference>
<sequence>MIPVAKWSYVTRPVTSVLTADFDARPWTADPTLGDLVLARVENVGVHGHLEDVHGRRVVLYPGDLVVGALGNRYATDFFEGYLPAGPRTHLLTAGGVIGDVASAHVRRDAPTELEIIASVTRQGRALRLDDFARDVVPAPAAPGGVVVVVGSSMNAGKTTTASAIVRGWTRAGIRAGAGKVTGSGSGKDRWTYQDAGAHALLDFLDFGMPSTFGYPMERLRATAFAIRDGLVADGAEAVVLEIADGLLQEETRGLLEALPDLGEAIVLAVGDALGAVAGVRVLADAGLRPVAISGLVSASPLASREAEAATGLPVLGVSELSGGSLLPLLAGRGALAEPVSSLRA</sequence>
<proteinExistence type="predicted"/>
<evidence type="ECO:0000313" key="2">
    <source>
        <dbReference type="Proteomes" id="UP001500730"/>
    </source>
</evidence>
<dbReference type="RefSeq" id="WP_344257396.1">
    <property type="nucleotide sequence ID" value="NZ_BAAARE010000037.1"/>
</dbReference>
<name>A0ABP5ZUK1_9MICO</name>
<dbReference type="SUPFAM" id="SSF52540">
    <property type="entry name" value="P-loop containing nucleoside triphosphate hydrolases"/>
    <property type="match status" value="1"/>
</dbReference>
<dbReference type="EMBL" id="BAAARE010000037">
    <property type="protein sequence ID" value="GAA2502324.1"/>
    <property type="molecule type" value="Genomic_DNA"/>
</dbReference>